<evidence type="ECO:0000313" key="2">
    <source>
        <dbReference type="Proteomes" id="UP000324222"/>
    </source>
</evidence>
<keyword evidence="2" id="KW-1185">Reference proteome</keyword>
<accession>A0A5B7GHK9</accession>
<comment type="caution">
    <text evidence="1">The sequence shown here is derived from an EMBL/GenBank/DDBJ whole genome shotgun (WGS) entry which is preliminary data.</text>
</comment>
<dbReference type="AlphaFoldDB" id="A0A5B7GHK9"/>
<evidence type="ECO:0000313" key="1">
    <source>
        <dbReference type="EMBL" id="MPC59581.1"/>
    </source>
</evidence>
<dbReference type="Proteomes" id="UP000324222">
    <property type="component" value="Unassembled WGS sequence"/>
</dbReference>
<dbReference type="EMBL" id="VSRR010016684">
    <property type="protein sequence ID" value="MPC59581.1"/>
    <property type="molecule type" value="Genomic_DNA"/>
</dbReference>
<name>A0A5B7GHK9_PORTR</name>
<organism evidence="1 2">
    <name type="scientific">Portunus trituberculatus</name>
    <name type="common">Swimming crab</name>
    <name type="synonym">Neptunus trituberculatus</name>
    <dbReference type="NCBI Taxonomy" id="210409"/>
    <lineage>
        <taxon>Eukaryota</taxon>
        <taxon>Metazoa</taxon>
        <taxon>Ecdysozoa</taxon>
        <taxon>Arthropoda</taxon>
        <taxon>Crustacea</taxon>
        <taxon>Multicrustacea</taxon>
        <taxon>Malacostraca</taxon>
        <taxon>Eumalacostraca</taxon>
        <taxon>Eucarida</taxon>
        <taxon>Decapoda</taxon>
        <taxon>Pleocyemata</taxon>
        <taxon>Brachyura</taxon>
        <taxon>Eubrachyura</taxon>
        <taxon>Portunoidea</taxon>
        <taxon>Portunidae</taxon>
        <taxon>Portuninae</taxon>
        <taxon>Portunus</taxon>
    </lineage>
</organism>
<gene>
    <name evidence="1" type="ORF">E2C01_053605</name>
</gene>
<reference evidence="1 2" key="1">
    <citation type="submission" date="2019-05" db="EMBL/GenBank/DDBJ databases">
        <title>Another draft genome of Portunus trituberculatus and its Hox gene families provides insights of decapod evolution.</title>
        <authorList>
            <person name="Jeong J.-H."/>
            <person name="Song I."/>
            <person name="Kim S."/>
            <person name="Choi T."/>
            <person name="Kim D."/>
            <person name="Ryu S."/>
            <person name="Kim W."/>
        </authorList>
    </citation>
    <scope>NUCLEOTIDE SEQUENCE [LARGE SCALE GENOMIC DNA]</scope>
    <source>
        <tissue evidence="1">Muscle</tissue>
    </source>
</reference>
<sequence length="82" mass="9379">MMDFICEKFPEARGPVVQVPATIPHLRYAHPIAFMISQAFEVLTCANESSKPLFANYPARRYYRSYRTSGDEGRSLLATVRH</sequence>
<protein>
    <submittedName>
        <fullName evidence="1">Uncharacterized protein</fullName>
    </submittedName>
</protein>
<proteinExistence type="predicted"/>